<reference evidence="1 2" key="1">
    <citation type="submission" date="2016-01" db="EMBL/GenBank/DDBJ databases">
        <authorList>
            <person name="Brown R."/>
        </authorList>
    </citation>
    <scope>NUCLEOTIDE SEQUENCE [LARGE SCALE GENOMIC DNA]</scope>
    <source>
        <strain evidence="1">Sporomusa sphaeroides DSM 2875</strain>
    </source>
</reference>
<proteinExistence type="predicted"/>
<gene>
    <name evidence="1" type="ORF">SSPH_04472</name>
</gene>
<keyword evidence="2" id="KW-1185">Reference proteome</keyword>
<evidence type="ECO:0000313" key="2">
    <source>
        <dbReference type="Proteomes" id="UP000245702"/>
    </source>
</evidence>
<comment type="caution">
    <text evidence="1">The sequence shown here is derived from an EMBL/GenBank/DDBJ whole genome shotgun (WGS) entry which is preliminary data.</text>
</comment>
<organism evidence="1 2">
    <name type="scientific">Sporomusa sphaeroides DSM 2875</name>
    <dbReference type="NCBI Taxonomy" id="1337886"/>
    <lineage>
        <taxon>Bacteria</taxon>
        <taxon>Bacillati</taxon>
        <taxon>Bacillota</taxon>
        <taxon>Negativicutes</taxon>
        <taxon>Selenomonadales</taxon>
        <taxon>Sporomusaceae</taxon>
        <taxon>Sporomusa</taxon>
    </lineage>
</organism>
<sequence length="61" mass="6742">MYGMDIIAGVIKIDKVTKIPFCLEAGGIFVCAFDESEITGTRDLSDCVKSAFKNYMKLQIC</sequence>
<protein>
    <submittedName>
        <fullName evidence="1">Uncharacterized protein</fullName>
    </submittedName>
</protein>
<name>A0ABP2CBU0_9FIRM</name>
<dbReference type="EMBL" id="FCOW01000045">
    <property type="protein sequence ID" value="CVK21763.1"/>
    <property type="molecule type" value="Genomic_DNA"/>
</dbReference>
<evidence type="ECO:0000313" key="1">
    <source>
        <dbReference type="EMBL" id="CVK21763.1"/>
    </source>
</evidence>
<dbReference type="Proteomes" id="UP000245702">
    <property type="component" value="Unassembled WGS sequence"/>
</dbReference>
<accession>A0ABP2CBU0</accession>